<dbReference type="Proteomes" id="UP000289437">
    <property type="component" value="Unassembled WGS sequence"/>
</dbReference>
<evidence type="ECO:0000313" key="2">
    <source>
        <dbReference type="Proteomes" id="UP000289437"/>
    </source>
</evidence>
<name>A0A4Q0T2M2_9BACT</name>
<organism evidence="1 2">
    <name type="scientific">Granulicella sibirica</name>
    <dbReference type="NCBI Taxonomy" id="2479048"/>
    <lineage>
        <taxon>Bacteria</taxon>
        <taxon>Pseudomonadati</taxon>
        <taxon>Acidobacteriota</taxon>
        <taxon>Terriglobia</taxon>
        <taxon>Terriglobales</taxon>
        <taxon>Acidobacteriaceae</taxon>
        <taxon>Granulicella</taxon>
    </lineage>
</organism>
<sequence>MTVIDTAIDAVIEKAAVFAPPFSVFPTPDGKWLLVGEDLGTKGKLEVLDLQDLTVRHTFDVDRLPFGIKIVNNEAFVACYLSGNLDVLNLQDWTMEPPIPGVAHGDGLAVWTGSR</sequence>
<proteinExistence type="predicted"/>
<reference evidence="1 2" key="1">
    <citation type="submission" date="2018-11" db="EMBL/GenBank/DDBJ databases">
        <authorList>
            <person name="Mardanov A.V."/>
            <person name="Ravin N.V."/>
            <person name="Dedysh S.N."/>
        </authorList>
    </citation>
    <scope>NUCLEOTIDE SEQUENCE [LARGE SCALE GENOMIC DNA]</scope>
    <source>
        <strain evidence="1 2">AF10</strain>
    </source>
</reference>
<reference evidence="2" key="2">
    <citation type="submission" date="2019-02" db="EMBL/GenBank/DDBJ databases">
        <title>Granulicella sibirica sp. nov., a psychrotolerant acidobacterium isolated from an organic soil layer in forested tundra, West Siberia.</title>
        <authorList>
            <person name="Oshkin I.Y."/>
            <person name="Kulichevskaya I.S."/>
            <person name="Rijpstra W.I.C."/>
            <person name="Sinninghe Damste J.S."/>
            <person name="Rakitin A.L."/>
            <person name="Ravin N.V."/>
            <person name="Dedysh S.N."/>
        </authorList>
    </citation>
    <scope>NUCLEOTIDE SEQUENCE [LARGE SCALE GENOMIC DNA]</scope>
    <source>
        <strain evidence="2">AF10</strain>
    </source>
</reference>
<accession>A0A4Q0T2M2</accession>
<dbReference type="SUPFAM" id="SSF50974">
    <property type="entry name" value="Nitrous oxide reductase, N-terminal domain"/>
    <property type="match status" value="1"/>
</dbReference>
<keyword evidence="2" id="KW-1185">Reference proteome</keyword>
<gene>
    <name evidence="1" type="ORF">GRAN_3026</name>
</gene>
<protein>
    <submittedName>
        <fullName evidence="1">Uncharacterized protein</fullName>
    </submittedName>
</protein>
<dbReference type="Gene3D" id="2.130.10.10">
    <property type="entry name" value="YVTN repeat-like/Quinoprotein amine dehydrogenase"/>
    <property type="match status" value="1"/>
</dbReference>
<evidence type="ECO:0000313" key="1">
    <source>
        <dbReference type="EMBL" id="RXH56169.1"/>
    </source>
</evidence>
<dbReference type="AlphaFoldDB" id="A0A4Q0T2M2"/>
<dbReference type="EMBL" id="RDSM01000002">
    <property type="protein sequence ID" value="RXH56169.1"/>
    <property type="molecule type" value="Genomic_DNA"/>
</dbReference>
<dbReference type="InterPro" id="IPR015943">
    <property type="entry name" value="WD40/YVTN_repeat-like_dom_sf"/>
</dbReference>
<dbReference type="InterPro" id="IPR011045">
    <property type="entry name" value="N2O_reductase_N"/>
</dbReference>
<comment type="caution">
    <text evidence="1">The sequence shown here is derived from an EMBL/GenBank/DDBJ whole genome shotgun (WGS) entry which is preliminary data.</text>
</comment>